<proteinExistence type="predicted"/>
<dbReference type="PANTHER" id="PTHR24220">
    <property type="entry name" value="IMPORT ATP-BINDING PROTEIN"/>
    <property type="match status" value="1"/>
</dbReference>
<dbReference type="EMBL" id="CP002305">
    <property type="protein sequence ID" value="ADQ18972.1"/>
    <property type="molecule type" value="Genomic_DNA"/>
</dbReference>
<keyword evidence="1" id="KW-0547">Nucleotide-binding</keyword>
<dbReference type="RefSeq" id="WP_013409997.1">
    <property type="nucleotide sequence ID" value="NC_014655.1"/>
</dbReference>
<dbReference type="PANTHER" id="PTHR24220:SF611">
    <property type="entry name" value="ATP-BINDING COMPONENT OF ABC TRANSPORTER-RELATED"/>
    <property type="match status" value="1"/>
</dbReference>
<gene>
    <name evidence="4" type="ordered locus">Lbys_3320</name>
</gene>
<dbReference type="SUPFAM" id="SSF52540">
    <property type="entry name" value="P-loop containing nucleoside triphosphate hydrolases"/>
    <property type="match status" value="1"/>
</dbReference>
<dbReference type="Gene3D" id="3.40.50.300">
    <property type="entry name" value="P-loop containing nucleotide triphosphate hydrolases"/>
    <property type="match status" value="1"/>
</dbReference>
<feature type="domain" description="ABC transporter" evidence="3">
    <location>
        <begin position="2"/>
        <end position="208"/>
    </location>
</feature>
<evidence type="ECO:0000256" key="2">
    <source>
        <dbReference type="ARBA" id="ARBA00022840"/>
    </source>
</evidence>
<keyword evidence="5" id="KW-1185">Reference proteome</keyword>
<keyword evidence="2" id="KW-0067">ATP-binding</keyword>
<reference key="1">
    <citation type="submission" date="2010-11" db="EMBL/GenBank/DDBJ databases">
        <title>The complete genome of Leadbetterella byssophila DSM 17132.</title>
        <authorList>
            <consortium name="US DOE Joint Genome Institute (JGI-PGF)"/>
            <person name="Lucas S."/>
            <person name="Copeland A."/>
            <person name="Lapidus A."/>
            <person name="Glavina del Rio T."/>
            <person name="Dalin E."/>
            <person name="Tice H."/>
            <person name="Bruce D."/>
            <person name="Goodwin L."/>
            <person name="Pitluck S."/>
            <person name="Kyrpides N."/>
            <person name="Mavromatis K."/>
            <person name="Ivanova N."/>
            <person name="Teshima H."/>
            <person name="Brettin T."/>
            <person name="Detter J.C."/>
            <person name="Han C."/>
            <person name="Tapia R."/>
            <person name="Land M."/>
            <person name="Hauser L."/>
            <person name="Markowitz V."/>
            <person name="Cheng J.-F."/>
            <person name="Hugenholtz P."/>
            <person name="Woyke T."/>
            <person name="Wu D."/>
            <person name="Tindall B."/>
            <person name="Pomrenke H.G."/>
            <person name="Brambilla E."/>
            <person name="Klenk H.-P."/>
            <person name="Eisen J.A."/>
        </authorList>
    </citation>
    <scope>NUCLEOTIDE SEQUENCE [LARGE SCALE GENOMIC DNA]</scope>
    <source>
        <strain>DSM 17132</strain>
    </source>
</reference>
<dbReference type="GO" id="GO:0005524">
    <property type="term" value="F:ATP binding"/>
    <property type="evidence" value="ECO:0007669"/>
    <property type="project" value="UniProtKB-KW"/>
</dbReference>
<dbReference type="Pfam" id="PF00005">
    <property type="entry name" value="ABC_tran"/>
    <property type="match status" value="1"/>
</dbReference>
<dbReference type="PROSITE" id="PS00211">
    <property type="entry name" value="ABC_TRANSPORTER_1"/>
    <property type="match status" value="1"/>
</dbReference>
<dbReference type="InterPro" id="IPR017871">
    <property type="entry name" value="ABC_transporter-like_CS"/>
</dbReference>
<dbReference type="InterPro" id="IPR003593">
    <property type="entry name" value="AAA+_ATPase"/>
</dbReference>
<dbReference type="OrthoDB" id="1114670at2"/>
<dbReference type="SMART" id="SM00382">
    <property type="entry name" value="AAA"/>
    <property type="match status" value="1"/>
</dbReference>
<reference evidence="4 5" key="2">
    <citation type="journal article" date="2011" name="Stand. Genomic Sci.">
        <title>Complete genome sequence of Leadbetterella byssophila type strain (4M15).</title>
        <authorList>
            <person name="Abt B."/>
            <person name="Teshima H."/>
            <person name="Lucas S."/>
            <person name="Lapidus A."/>
            <person name="Del Rio T.G."/>
            <person name="Nolan M."/>
            <person name="Tice H."/>
            <person name="Cheng J.F."/>
            <person name="Pitluck S."/>
            <person name="Liolios K."/>
            <person name="Pagani I."/>
            <person name="Ivanova N."/>
            <person name="Mavromatis K."/>
            <person name="Pati A."/>
            <person name="Tapia R."/>
            <person name="Han C."/>
            <person name="Goodwin L."/>
            <person name="Chen A."/>
            <person name="Palaniappan K."/>
            <person name="Land M."/>
            <person name="Hauser L."/>
            <person name="Chang Y.J."/>
            <person name="Jeffries C.D."/>
            <person name="Rohde M."/>
            <person name="Goker M."/>
            <person name="Tindall B.J."/>
            <person name="Detter J.C."/>
            <person name="Woyke T."/>
            <person name="Bristow J."/>
            <person name="Eisen J.A."/>
            <person name="Markowitz V."/>
            <person name="Hugenholtz P."/>
            <person name="Klenk H.P."/>
            <person name="Kyrpides N.C."/>
        </authorList>
    </citation>
    <scope>NUCLEOTIDE SEQUENCE [LARGE SCALE GENOMIC DNA]</scope>
    <source>
        <strain evidence="5">DSM 17132 / JCM 16389 / KACC 11308 / NBRC 106382 / 4M15</strain>
    </source>
</reference>
<dbReference type="KEGG" id="lby:Lbys_3320"/>
<accession>E4RX57</accession>
<dbReference type="PROSITE" id="PS50893">
    <property type="entry name" value="ABC_TRANSPORTER_2"/>
    <property type="match status" value="1"/>
</dbReference>
<dbReference type="InterPro" id="IPR027417">
    <property type="entry name" value="P-loop_NTPase"/>
</dbReference>
<dbReference type="InterPro" id="IPR003439">
    <property type="entry name" value="ABC_transporter-like_ATP-bd"/>
</dbReference>
<evidence type="ECO:0000259" key="3">
    <source>
        <dbReference type="PROSITE" id="PS50893"/>
    </source>
</evidence>
<dbReference type="eggNOG" id="COG1136">
    <property type="taxonomic scope" value="Bacteria"/>
</dbReference>
<protein>
    <submittedName>
        <fullName evidence="4">ABC transporter related protein</fullName>
    </submittedName>
</protein>
<sequence>MLNTHSLRFQYPGSTDFHFPDLRCAAGETLLILGNSGSGKTTLLNLMALLLSPSSGEVNIDGVNTGTLAPSELPTFRARHIGLVFQKPYFVHSLNVEENLLMSNYFAGKPQDKARVKHLADHLGFAHVLKKRVTELSGGEQQRVGIARALMNEAKVILADEPTSALDDLNCERVANLLEVQAKESGAALIVVTHDQRLKNRFPNQISL</sequence>
<dbReference type="GO" id="GO:0016887">
    <property type="term" value="F:ATP hydrolysis activity"/>
    <property type="evidence" value="ECO:0007669"/>
    <property type="project" value="InterPro"/>
</dbReference>
<organism evidence="4 5">
    <name type="scientific">Leadbetterella byssophila (strain DSM 17132 / JCM 16389 / KACC 11308 / NBRC 106382 / 4M15)</name>
    <dbReference type="NCBI Taxonomy" id="649349"/>
    <lineage>
        <taxon>Bacteria</taxon>
        <taxon>Pseudomonadati</taxon>
        <taxon>Bacteroidota</taxon>
        <taxon>Cytophagia</taxon>
        <taxon>Cytophagales</taxon>
        <taxon>Leadbetterellaceae</taxon>
        <taxon>Leadbetterella</taxon>
    </lineage>
</organism>
<dbReference type="STRING" id="649349.Lbys_3320"/>
<dbReference type="InterPro" id="IPR015854">
    <property type="entry name" value="ABC_transpr_LolD-like"/>
</dbReference>
<dbReference type="Proteomes" id="UP000007435">
    <property type="component" value="Chromosome"/>
</dbReference>
<dbReference type="GO" id="GO:0005886">
    <property type="term" value="C:plasma membrane"/>
    <property type="evidence" value="ECO:0007669"/>
    <property type="project" value="TreeGrafter"/>
</dbReference>
<evidence type="ECO:0000313" key="5">
    <source>
        <dbReference type="Proteomes" id="UP000007435"/>
    </source>
</evidence>
<name>E4RX57_LEAB4</name>
<dbReference type="AlphaFoldDB" id="E4RX57"/>
<evidence type="ECO:0000313" key="4">
    <source>
        <dbReference type="EMBL" id="ADQ18972.1"/>
    </source>
</evidence>
<dbReference type="HOGENOM" id="CLU_000604_1_22_10"/>
<evidence type="ECO:0000256" key="1">
    <source>
        <dbReference type="ARBA" id="ARBA00022741"/>
    </source>
</evidence>
<dbReference type="GO" id="GO:0022857">
    <property type="term" value="F:transmembrane transporter activity"/>
    <property type="evidence" value="ECO:0007669"/>
    <property type="project" value="TreeGrafter"/>
</dbReference>